<feature type="transmembrane region" description="Helical" evidence="7">
    <location>
        <begin position="55"/>
        <end position="75"/>
    </location>
</feature>
<dbReference type="PANTHER" id="PTHR43663">
    <property type="entry name" value="CHROMATE TRANSPORT PROTEIN-RELATED"/>
    <property type="match status" value="1"/>
</dbReference>
<sequence length="203" mass="22083">MQTAQTPQLSAWQLFRIWSGIGLQSFGGGASTSYLIQREFSVKRTCITMEEYLHLWNLCMFAPGINLIALTILIGKKLGGFWGMLLSLLGMLLPSSIITCLIAALFTQVRDLHATQSILKGIIPATGGIMLLVGLRFSLPQYKRARLEGGLSLFFSLLLVLVCAVALIVVQLPVFIVLPSAGLAGIVLFTNRHNILPIEGGKQ</sequence>
<dbReference type="PANTHER" id="PTHR43663:SF1">
    <property type="entry name" value="CHROMATE TRANSPORTER"/>
    <property type="match status" value="1"/>
</dbReference>
<dbReference type="GO" id="GO:0015109">
    <property type="term" value="F:chromate transmembrane transporter activity"/>
    <property type="evidence" value="ECO:0007669"/>
    <property type="project" value="InterPro"/>
</dbReference>
<evidence type="ECO:0000256" key="6">
    <source>
        <dbReference type="ARBA" id="ARBA00023136"/>
    </source>
</evidence>
<dbReference type="OrthoDB" id="9788907at2"/>
<feature type="transmembrane region" description="Helical" evidence="7">
    <location>
        <begin position="118"/>
        <end position="139"/>
    </location>
</feature>
<comment type="similarity">
    <text evidence="2">Belongs to the chromate ion transporter (CHR) (TC 2.A.51) family.</text>
</comment>
<name>A0A401ZU34_9CHLR</name>
<gene>
    <name evidence="8" type="ORF">KTT_01650</name>
</gene>
<comment type="subcellular location">
    <subcellularLocation>
        <location evidence="1">Cell membrane</location>
        <topology evidence="1">Multi-pass membrane protein</topology>
    </subcellularLocation>
</comment>
<evidence type="ECO:0008006" key="10">
    <source>
        <dbReference type="Google" id="ProtNLM"/>
    </source>
</evidence>
<dbReference type="RefSeq" id="WP_126577919.1">
    <property type="nucleotide sequence ID" value="NZ_BIFR01000001.1"/>
</dbReference>
<evidence type="ECO:0000313" key="8">
    <source>
        <dbReference type="EMBL" id="GCE10306.1"/>
    </source>
</evidence>
<dbReference type="InterPro" id="IPR052518">
    <property type="entry name" value="CHR_Transporter"/>
</dbReference>
<dbReference type="Pfam" id="PF02417">
    <property type="entry name" value="Chromate_transp"/>
    <property type="match status" value="1"/>
</dbReference>
<evidence type="ECO:0000256" key="1">
    <source>
        <dbReference type="ARBA" id="ARBA00004651"/>
    </source>
</evidence>
<reference evidence="9" key="1">
    <citation type="submission" date="2018-12" db="EMBL/GenBank/DDBJ databases">
        <title>Tengunoibacter tsumagoiensis gen. nov., sp. nov., Dictyobacter kobayashii sp. nov., D. alpinus sp. nov., and D. joshuensis sp. nov. and description of Dictyobacteraceae fam. nov. within the order Ktedonobacterales isolated from Tengu-no-mugimeshi.</title>
        <authorList>
            <person name="Wang C.M."/>
            <person name="Zheng Y."/>
            <person name="Sakai Y."/>
            <person name="Toyoda A."/>
            <person name="Minakuchi Y."/>
            <person name="Abe K."/>
            <person name="Yokota A."/>
            <person name="Yabe S."/>
        </authorList>
    </citation>
    <scope>NUCLEOTIDE SEQUENCE [LARGE SCALE GENOMIC DNA]</scope>
    <source>
        <strain evidence="9">Uno3</strain>
    </source>
</reference>
<comment type="caution">
    <text evidence="8">The sequence shown here is derived from an EMBL/GenBank/DDBJ whole genome shotgun (WGS) entry which is preliminary data.</text>
</comment>
<feature type="transmembrane region" description="Helical" evidence="7">
    <location>
        <begin position="151"/>
        <end position="178"/>
    </location>
</feature>
<evidence type="ECO:0000256" key="7">
    <source>
        <dbReference type="SAM" id="Phobius"/>
    </source>
</evidence>
<feature type="transmembrane region" description="Helical" evidence="7">
    <location>
        <begin position="81"/>
        <end position="106"/>
    </location>
</feature>
<evidence type="ECO:0000256" key="2">
    <source>
        <dbReference type="ARBA" id="ARBA00005262"/>
    </source>
</evidence>
<protein>
    <recommendedName>
        <fullName evidence="10">Chromate transporter</fullName>
    </recommendedName>
</protein>
<accession>A0A401ZU34</accession>
<proteinExistence type="inferred from homology"/>
<organism evidence="8 9">
    <name type="scientific">Tengunoibacter tsumagoiensis</name>
    <dbReference type="NCBI Taxonomy" id="2014871"/>
    <lineage>
        <taxon>Bacteria</taxon>
        <taxon>Bacillati</taxon>
        <taxon>Chloroflexota</taxon>
        <taxon>Ktedonobacteria</taxon>
        <taxon>Ktedonobacterales</taxon>
        <taxon>Dictyobacteraceae</taxon>
        <taxon>Tengunoibacter</taxon>
    </lineage>
</organism>
<keyword evidence="6 7" id="KW-0472">Membrane</keyword>
<keyword evidence="3" id="KW-1003">Cell membrane</keyword>
<evidence type="ECO:0000256" key="3">
    <source>
        <dbReference type="ARBA" id="ARBA00022475"/>
    </source>
</evidence>
<evidence type="ECO:0000256" key="4">
    <source>
        <dbReference type="ARBA" id="ARBA00022692"/>
    </source>
</evidence>
<dbReference type="AlphaFoldDB" id="A0A401ZU34"/>
<dbReference type="InterPro" id="IPR003370">
    <property type="entry name" value="Chromate_transpt"/>
</dbReference>
<dbReference type="Proteomes" id="UP000287352">
    <property type="component" value="Unassembled WGS sequence"/>
</dbReference>
<dbReference type="GO" id="GO:0005886">
    <property type="term" value="C:plasma membrane"/>
    <property type="evidence" value="ECO:0007669"/>
    <property type="project" value="UniProtKB-SubCell"/>
</dbReference>
<dbReference type="EMBL" id="BIFR01000001">
    <property type="protein sequence ID" value="GCE10306.1"/>
    <property type="molecule type" value="Genomic_DNA"/>
</dbReference>
<evidence type="ECO:0000256" key="5">
    <source>
        <dbReference type="ARBA" id="ARBA00022989"/>
    </source>
</evidence>
<keyword evidence="5 7" id="KW-1133">Transmembrane helix</keyword>
<keyword evidence="9" id="KW-1185">Reference proteome</keyword>
<evidence type="ECO:0000313" key="9">
    <source>
        <dbReference type="Proteomes" id="UP000287352"/>
    </source>
</evidence>
<keyword evidence="4 7" id="KW-0812">Transmembrane</keyword>